<proteinExistence type="inferred from homology"/>
<dbReference type="RefSeq" id="WP_198574694.1">
    <property type="nucleotide sequence ID" value="NZ_JADWOX010000002.1"/>
</dbReference>
<dbReference type="EMBL" id="JADWOX010000002">
    <property type="protein sequence ID" value="MBI1682744.1"/>
    <property type="molecule type" value="Genomic_DNA"/>
</dbReference>
<dbReference type="SUPFAM" id="SSF56935">
    <property type="entry name" value="Porins"/>
    <property type="match status" value="1"/>
</dbReference>
<evidence type="ECO:0000259" key="11">
    <source>
        <dbReference type="Pfam" id="PF00593"/>
    </source>
</evidence>
<feature type="signal peptide" evidence="10">
    <location>
        <begin position="1"/>
        <end position="28"/>
    </location>
</feature>
<dbReference type="PANTHER" id="PTHR40980">
    <property type="entry name" value="PLUG DOMAIN-CONTAINING PROTEIN"/>
    <property type="match status" value="1"/>
</dbReference>
<evidence type="ECO:0000256" key="8">
    <source>
        <dbReference type="PROSITE-ProRule" id="PRU01360"/>
    </source>
</evidence>
<gene>
    <name evidence="13" type="ORF">I4Q42_03585</name>
</gene>
<keyword evidence="4 8" id="KW-0812">Transmembrane</keyword>
<dbReference type="InterPro" id="IPR012910">
    <property type="entry name" value="Plug_dom"/>
</dbReference>
<keyword evidence="14" id="KW-1185">Reference proteome</keyword>
<evidence type="ECO:0000256" key="5">
    <source>
        <dbReference type="ARBA" id="ARBA00023077"/>
    </source>
</evidence>
<evidence type="ECO:0000256" key="1">
    <source>
        <dbReference type="ARBA" id="ARBA00004571"/>
    </source>
</evidence>
<comment type="similarity">
    <text evidence="8 9">Belongs to the TonB-dependent receptor family.</text>
</comment>
<reference evidence="13 14" key="1">
    <citation type="submission" date="2020-11" db="EMBL/GenBank/DDBJ databases">
        <title>genome sequence of strain KACC 18849.</title>
        <authorList>
            <person name="Gao J."/>
            <person name="Zhang X."/>
        </authorList>
    </citation>
    <scope>NUCLEOTIDE SEQUENCE [LARGE SCALE GENOMIC DNA]</scope>
    <source>
        <strain evidence="13 14">KACC 18849</strain>
    </source>
</reference>
<evidence type="ECO:0000313" key="13">
    <source>
        <dbReference type="EMBL" id="MBI1682744.1"/>
    </source>
</evidence>
<dbReference type="NCBIfam" id="TIGR01782">
    <property type="entry name" value="TonB-Xanth-Caul"/>
    <property type="match status" value="1"/>
</dbReference>
<keyword evidence="5 9" id="KW-0798">TonB box</keyword>
<evidence type="ECO:0000256" key="2">
    <source>
        <dbReference type="ARBA" id="ARBA00022448"/>
    </source>
</evidence>
<dbReference type="PANTHER" id="PTHR40980:SF3">
    <property type="entry name" value="TONB-DEPENDENT RECEPTOR-LIKE BETA-BARREL DOMAIN-CONTAINING PROTEIN"/>
    <property type="match status" value="1"/>
</dbReference>
<evidence type="ECO:0000256" key="6">
    <source>
        <dbReference type="ARBA" id="ARBA00023136"/>
    </source>
</evidence>
<dbReference type="Gene3D" id="2.170.130.10">
    <property type="entry name" value="TonB-dependent receptor, plug domain"/>
    <property type="match status" value="1"/>
</dbReference>
<evidence type="ECO:0000256" key="4">
    <source>
        <dbReference type="ARBA" id="ARBA00022692"/>
    </source>
</evidence>
<name>A0ABS0SSZ3_9CAUL</name>
<evidence type="ECO:0000256" key="3">
    <source>
        <dbReference type="ARBA" id="ARBA00022452"/>
    </source>
</evidence>
<evidence type="ECO:0000256" key="7">
    <source>
        <dbReference type="ARBA" id="ARBA00023237"/>
    </source>
</evidence>
<dbReference type="CDD" id="cd01347">
    <property type="entry name" value="ligand_gated_channel"/>
    <property type="match status" value="1"/>
</dbReference>
<dbReference type="Pfam" id="PF00593">
    <property type="entry name" value="TonB_dep_Rec_b-barrel"/>
    <property type="match status" value="1"/>
</dbReference>
<dbReference type="Gene3D" id="2.40.170.20">
    <property type="entry name" value="TonB-dependent receptor, beta-barrel domain"/>
    <property type="match status" value="1"/>
</dbReference>
<protein>
    <submittedName>
        <fullName evidence="13">TonB-dependent receptor</fullName>
    </submittedName>
</protein>
<sequence length="947" mass="102988">MIRASRGAARALLLSTAAILTLPAAAHAADAAQPAAAVALAMATGRVIGVDGTYLVAAEVSAPQLGLRTTTDREGRFTLALPAGPQKLVVRYPGLADRSVEAEAGAGPIEISYADDSAIEAVIVTGPILGSQAAAIAQQRAADNIMSVIAADAIGRFPDQSAAAALSRVPGVAIERDQGQERYVQLRGAPERWTVVSIDGMNVLGAEERVFRFDSVPAVVIQTMEVNKTLTPDQPAEALAGRINIVTASPFDRDGGHVSGDIGYGEMALGDGPQRQGSIRGSWSDDRFGVVMALAHYRRNQTTDNREITWNRDGDLNTADDFSFRSYRLERENNAAQLGLEYRPESGGRIFFNTLYSEFIDREQRNQYDFQLSRAGTQTAANRGADSGFVDGAAYSSSFEYGRYYSDTFTNTLGGDHSWADTDIKWRLNYTHTDAGAYLPLIQQYFGRLSLVYSGATSGVPDLDLYTTNRSGTTYSRGTALSALPQTGSQYDVFIPIVYSTDTDAWTGQLDIARDWTSLGAEATFKAGAKLDMRKASGNTFSGVGTTPVLQSLAAQTGGTWSVTPRITNAQWTSDFARGWGVTQIDNIGLRADLDALLAKATAAGLYKSSSAVQAYDRFAVDENILSAYAQNKWTLGKWEVLTGLRVESADIESRGAVINGTVQTPLTVQQSYTDVFPSLHVNYEVTDDIQARFALISGIARPSFGEIRTSVAVNDTSETVTGGNPDLKPERAFGFDTALEWYLPGAGLLSASAFYRRIDDVLYDSSALIRDDRYDVGLLDRTGYTYTTTMNGSDGKMAGIEFAYMQQWRFLPGPLSGFGFQGNLTFLDGEFTTPEGIKSAFPGLSDRLLNASLFYEKYGLSARLSYQWRNDWLDEANIDATDQTYWAATEQLDLSLRYQLRDGITVYFDASNLTDEVGQRYQGHANRPVETEGVGRRFMGGVRFNF</sequence>
<keyword evidence="7 8" id="KW-0998">Cell outer membrane</keyword>
<comment type="subcellular location">
    <subcellularLocation>
        <location evidence="1 8">Cell outer membrane</location>
        <topology evidence="1 8">Multi-pass membrane protein</topology>
    </subcellularLocation>
</comment>
<dbReference type="InterPro" id="IPR037066">
    <property type="entry name" value="Plug_dom_sf"/>
</dbReference>
<feature type="domain" description="TonB-dependent receptor-like beta-barrel" evidence="11">
    <location>
        <begin position="466"/>
        <end position="914"/>
    </location>
</feature>
<dbReference type="Proteomes" id="UP000639859">
    <property type="component" value="Unassembled WGS sequence"/>
</dbReference>
<dbReference type="InterPro" id="IPR000531">
    <property type="entry name" value="Beta-barrel_TonB"/>
</dbReference>
<dbReference type="InterPro" id="IPR008969">
    <property type="entry name" value="CarboxyPept-like_regulatory"/>
</dbReference>
<dbReference type="SUPFAM" id="SSF49464">
    <property type="entry name" value="Carboxypeptidase regulatory domain-like"/>
    <property type="match status" value="1"/>
</dbReference>
<dbReference type="InterPro" id="IPR036942">
    <property type="entry name" value="Beta-barrel_TonB_sf"/>
</dbReference>
<dbReference type="Pfam" id="PF13620">
    <property type="entry name" value="CarboxypepD_reg"/>
    <property type="match status" value="1"/>
</dbReference>
<dbReference type="PROSITE" id="PS52016">
    <property type="entry name" value="TONB_DEPENDENT_REC_3"/>
    <property type="match status" value="1"/>
</dbReference>
<evidence type="ECO:0000256" key="10">
    <source>
        <dbReference type="SAM" id="SignalP"/>
    </source>
</evidence>
<keyword evidence="6 8" id="KW-0472">Membrane</keyword>
<organism evidence="13 14">
    <name type="scientific">Caulobacter hibisci</name>
    <dbReference type="NCBI Taxonomy" id="2035993"/>
    <lineage>
        <taxon>Bacteria</taxon>
        <taxon>Pseudomonadati</taxon>
        <taxon>Pseudomonadota</taxon>
        <taxon>Alphaproteobacteria</taxon>
        <taxon>Caulobacterales</taxon>
        <taxon>Caulobacteraceae</taxon>
        <taxon>Caulobacter</taxon>
    </lineage>
</organism>
<evidence type="ECO:0000313" key="14">
    <source>
        <dbReference type="Proteomes" id="UP000639859"/>
    </source>
</evidence>
<evidence type="ECO:0000259" key="12">
    <source>
        <dbReference type="Pfam" id="PF07715"/>
    </source>
</evidence>
<feature type="domain" description="TonB-dependent receptor plug" evidence="12">
    <location>
        <begin position="140"/>
        <end position="228"/>
    </location>
</feature>
<keyword evidence="13" id="KW-0675">Receptor</keyword>
<evidence type="ECO:0000256" key="9">
    <source>
        <dbReference type="RuleBase" id="RU003357"/>
    </source>
</evidence>
<feature type="chain" id="PRO_5046114295" evidence="10">
    <location>
        <begin position="29"/>
        <end position="947"/>
    </location>
</feature>
<dbReference type="InterPro" id="IPR010104">
    <property type="entry name" value="TonB_rcpt_bac"/>
</dbReference>
<dbReference type="Pfam" id="PF07715">
    <property type="entry name" value="Plug"/>
    <property type="match status" value="1"/>
</dbReference>
<keyword evidence="10" id="KW-0732">Signal</keyword>
<comment type="caution">
    <text evidence="13">The sequence shown here is derived from an EMBL/GenBank/DDBJ whole genome shotgun (WGS) entry which is preliminary data.</text>
</comment>
<keyword evidence="2 8" id="KW-0813">Transport</keyword>
<dbReference type="InterPro" id="IPR039426">
    <property type="entry name" value="TonB-dep_rcpt-like"/>
</dbReference>
<keyword evidence="3 8" id="KW-1134">Transmembrane beta strand</keyword>
<accession>A0ABS0SSZ3</accession>